<dbReference type="Gene3D" id="3.50.50.60">
    <property type="entry name" value="FAD/NAD(P)-binding domain"/>
    <property type="match status" value="1"/>
</dbReference>
<evidence type="ECO:0000313" key="3">
    <source>
        <dbReference type="Proteomes" id="UP000019277"/>
    </source>
</evidence>
<protein>
    <submittedName>
        <fullName evidence="2">Oxidoreductase</fullName>
    </submittedName>
</protein>
<dbReference type="eggNOG" id="COG0654">
    <property type="taxonomic scope" value="Bacteria"/>
</dbReference>
<dbReference type="GO" id="GO:0071949">
    <property type="term" value="F:FAD binding"/>
    <property type="evidence" value="ECO:0007669"/>
    <property type="project" value="InterPro"/>
</dbReference>
<dbReference type="InterPro" id="IPR002938">
    <property type="entry name" value="FAD-bd"/>
</dbReference>
<gene>
    <name evidence="2" type="ORF">UO65_1139</name>
</gene>
<dbReference type="InterPro" id="IPR051704">
    <property type="entry name" value="FAD_aromatic-hydroxylase"/>
</dbReference>
<dbReference type="Proteomes" id="UP000019277">
    <property type="component" value="Unassembled WGS sequence"/>
</dbReference>
<accession>W7J311</accession>
<dbReference type="PANTHER" id="PTHR46865">
    <property type="entry name" value="OXIDOREDUCTASE-RELATED"/>
    <property type="match status" value="1"/>
</dbReference>
<dbReference type="PANTHER" id="PTHR46865:SF2">
    <property type="entry name" value="MONOOXYGENASE"/>
    <property type="match status" value="1"/>
</dbReference>
<dbReference type="InterPro" id="IPR036188">
    <property type="entry name" value="FAD/NAD-bd_sf"/>
</dbReference>
<comment type="caution">
    <text evidence="2">The sequence shown here is derived from an EMBL/GenBank/DDBJ whole genome shotgun (WGS) entry which is preliminary data.</text>
</comment>
<name>W7J311_9PSEU</name>
<sequence>MAGPALAHWLRHHGFAPTVVERAPAPRPGGQAIDVRGPAIEVLDRMGVLAEVRAARTGTLGTSYVDAEGAELSRTEGETFTGGPVDGPDIEILRDDLSEILVRAAPAEYLYGDTATALDQDDHGVLVHFEHSAPRRFDLVIGADGLHSRVRSLAFGEVPPHHLGVALAVFSTPNTFGLDRWQVFHSSDAGMVGVYSARANAEARVVMGWHCTDLPRDPDAQRTLVAEAFAGGGWETPTLVEAMRTAPDFYCDTMSQVHLDTWSRGRVGLLGDAAHCPSPLSGQGTSLALVGAYVLAGELAHGGGLAGYESAMREYVRLNQALATEHQGAPPPPEAVRKAVDAIDLKAY</sequence>
<keyword evidence="3" id="KW-1185">Reference proteome</keyword>
<organism evidence="2 3">
    <name type="scientific">Actinokineospora spheciospongiae</name>
    <dbReference type="NCBI Taxonomy" id="909613"/>
    <lineage>
        <taxon>Bacteria</taxon>
        <taxon>Bacillati</taxon>
        <taxon>Actinomycetota</taxon>
        <taxon>Actinomycetes</taxon>
        <taxon>Pseudonocardiales</taxon>
        <taxon>Pseudonocardiaceae</taxon>
        <taxon>Actinokineospora</taxon>
    </lineage>
</organism>
<dbReference type="Pfam" id="PF01494">
    <property type="entry name" value="FAD_binding_3"/>
    <property type="match status" value="1"/>
</dbReference>
<dbReference type="PRINTS" id="PR00420">
    <property type="entry name" value="RNGMNOXGNASE"/>
</dbReference>
<dbReference type="Gene3D" id="3.30.9.10">
    <property type="entry name" value="D-Amino Acid Oxidase, subunit A, domain 2"/>
    <property type="match status" value="1"/>
</dbReference>
<dbReference type="PATRIC" id="fig|909613.9.peg.1156"/>
<evidence type="ECO:0000313" key="2">
    <source>
        <dbReference type="EMBL" id="EWC63462.1"/>
    </source>
</evidence>
<evidence type="ECO:0000259" key="1">
    <source>
        <dbReference type="Pfam" id="PF01494"/>
    </source>
</evidence>
<dbReference type="STRING" id="909613.UO65_1139"/>
<dbReference type="EMBL" id="AYXG01000043">
    <property type="protein sequence ID" value="EWC63462.1"/>
    <property type="molecule type" value="Genomic_DNA"/>
</dbReference>
<reference evidence="2 3" key="1">
    <citation type="journal article" date="2014" name="Genome Announc.">
        <title>Draft Genome Sequence of the Antitrypanosomally Active Sponge-Associated Bacterium Actinokineospora sp. Strain EG49.</title>
        <authorList>
            <person name="Harjes J."/>
            <person name="Ryu T."/>
            <person name="Abdelmohsen U.R."/>
            <person name="Moitinho-Silva L."/>
            <person name="Horn H."/>
            <person name="Ravasi T."/>
            <person name="Hentschel U."/>
        </authorList>
    </citation>
    <scope>NUCLEOTIDE SEQUENCE [LARGE SCALE GENOMIC DNA]</scope>
    <source>
        <strain evidence="2 3">EG49</strain>
    </source>
</reference>
<proteinExistence type="predicted"/>
<feature type="domain" description="FAD-binding" evidence="1">
    <location>
        <begin position="2"/>
        <end position="301"/>
    </location>
</feature>
<dbReference type="AlphaFoldDB" id="W7J311"/>
<dbReference type="SUPFAM" id="SSF51905">
    <property type="entry name" value="FAD/NAD(P)-binding domain"/>
    <property type="match status" value="1"/>
</dbReference>